<dbReference type="Proteomes" id="UP000185984">
    <property type="component" value="Unassembled WGS sequence"/>
</dbReference>
<dbReference type="AlphaFoldDB" id="A0A1U7HNF8"/>
<proteinExistence type="predicted"/>
<evidence type="ECO:0000313" key="1">
    <source>
        <dbReference type="EMBL" id="OKH25116.1"/>
    </source>
</evidence>
<dbReference type="EMBL" id="MRCC01000011">
    <property type="protein sequence ID" value="OKH25116.1"/>
    <property type="molecule type" value="Genomic_DNA"/>
</dbReference>
<dbReference type="STRING" id="247279.NIES1031_14560"/>
<comment type="caution">
    <text evidence="1">The sequence shown here is derived from an EMBL/GenBank/DDBJ whole genome shotgun (WGS) entry which is preliminary data.</text>
</comment>
<keyword evidence="2" id="KW-1185">Reference proteome</keyword>
<sequence>MTKNNQALTQTYTISGNNLTLVSECLTATNERDSYSAINLEQINSELTGSNPREIAIAAFGIQEPQEGNFQQTVSVDDRNPQQVVVTMTQNNLPDDSVQDVRYRVEFEPVANQSQWRMVWAGRQQRCRQGRGSQNWTTEACL</sequence>
<protein>
    <submittedName>
        <fullName evidence="1">Uncharacterized protein</fullName>
    </submittedName>
</protein>
<gene>
    <name evidence="1" type="ORF">NIES1031_14560</name>
</gene>
<accession>A0A1U7HNF8</accession>
<reference evidence="1 2" key="1">
    <citation type="submission" date="2016-11" db="EMBL/GenBank/DDBJ databases">
        <title>Draft Genome Sequences of Nine Cyanobacterial Strains from Diverse Habitats.</title>
        <authorList>
            <person name="Zhu T."/>
            <person name="Hou S."/>
            <person name="Lu X."/>
            <person name="Hess W.R."/>
        </authorList>
    </citation>
    <scope>NUCLEOTIDE SEQUENCE [LARGE SCALE GENOMIC DNA]</scope>
    <source>
        <strain evidence="1 2">5.2 s.c.1</strain>
    </source>
</reference>
<name>A0A1U7HNF8_9CHRO</name>
<organism evidence="1 2">
    <name type="scientific">Chroogloeocystis siderophila 5.2 s.c.1</name>
    <dbReference type="NCBI Taxonomy" id="247279"/>
    <lineage>
        <taxon>Bacteria</taxon>
        <taxon>Bacillati</taxon>
        <taxon>Cyanobacteriota</taxon>
        <taxon>Cyanophyceae</taxon>
        <taxon>Oscillatoriophycideae</taxon>
        <taxon>Chroococcales</taxon>
        <taxon>Chroococcaceae</taxon>
        <taxon>Chroogloeocystis</taxon>
    </lineage>
</organism>
<evidence type="ECO:0000313" key="2">
    <source>
        <dbReference type="Proteomes" id="UP000185984"/>
    </source>
</evidence>